<reference evidence="1 2" key="1">
    <citation type="journal article" date="1998" name="Science">
        <title>Genome sequence of the nematode C. elegans: a platform for investigating biology.</title>
        <authorList>
            <consortium name="The C. elegans sequencing consortium"/>
            <person name="Sulson J.E."/>
            <person name="Waterston R."/>
        </authorList>
    </citation>
    <scope>NUCLEOTIDE SEQUENCE [LARGE SCALE GENOMIC DNA]</scope>
    <source>
        <strain evidence="1 2">Bristol N2</strain>
    </source>
</reference>
<evidence type="ECO:0000313" key="3">
    <source>
        <dbReference type="WormBase" id="Y69A2AR.51"/>
    </source>
</evidence>
<sequence>MTRLTGVVEQRRRRRMRWSQWKED</sequence>
<proteinExistence type="predicted"/>
<evidence type="ECO:0000313" key="2">
    <source>
        <dbReference type="Proteomes" id="UP000001940"/>
    </source>
</evidence>
<dbReference type="STRING" id="6239.Y69A2AR.51.1"/>
<protein>
    <submittedName>
        <fullName evidence="1">Uncharacterized protein</fullName>
    </submittedName>
</protein>
<dbReference type="AlphaFoldDB" id="U4PC28"/>
<dbReference type="Proteomes" id="UP000001940">
    <property type="component" value="Chromosome IV"/>
</dbReference>
<dbReference type="EMBL" id="BX284604">
    <property type="protein sequence ID" value="CDH93422.1"/>
    <property type="molecule type" value="Genomic_DNA"/>
</dbReference>
<gene>
    <name evidence="1" type="ORF">CELE_Y69A2AR.51</name>
    <name evidence="1 3" type="ORF">Y69A2AR.51</name>
</gene>
<name>U4PC28_CAEEL</name>
<evidence type="ECO:0000313" key="1">
    <source>
        <dbReference type="EMBL" id="CDH93422.1"/>
    </source>
</evidence>
<dbReference type="Bgee" id="WBGene00235343">
    <property type="expression patterns" value="Expressed in larva"/>
</dbReference>
<dbReference type="RefSeq" id="NP_001294618.1">
    <property type="nucleotide sequence ID" value="NM_001307689.1"/>
</dbReference>
<dbReference type="HOGENOM" id="CLU_221822_0_0_1"/>
<accession>U4PC28</accession>
<dbReference type="PaxDb" id="6239-Y69A2AR.51"/>
<dbReference type="GeneID" id="24105199"/>
<keyword evidence="2" id="KW-1185">Reference proteome</keyword>
<dbReference type="CTD" id="24105199"/>
<dbReference type="AGR" id="WB:WBGene00235343"/>
<organism evidence="1 2">
    <name type="scientific">Caenorhabditis elegans</name>
    <dbReference type="NCBI Taxonomy" id="6239"/>
    <lineage>
        <taxon>Eukaryota</taxon>
        <taxon>Metazoa</taxon>
        <taxon>Ecdysozoa</taxon>
        <taxon>Nematoda</taxon>
        <taxon>Chromadorea</taxon>
        <taxon>Rhabditida</taxon>
        <taxon>Rhabditina</taxon>
        <taxon>Rhabditomorpha</taxon>
        <taxon>Rhabditoidea</taxon>
        <taxon>Rhabditidae</taxon>
        <taxon>Peloderinae</taxon>
        <taxon>Caenorhabditis</taxon>
    </lineage>
</organism>
<dbReference type="KEGG" id="cel:CELE_Y69A2AR.51"/>
<dbReference type="InParanoid" id="U4PC28"/>
<dbReference type="WormBase" id="Y69A2AR.51">
    <property type="protein sequence ID" value="CE48893"/>
    <property type="gene ID" value="WBGene00235343"/>
</dbReference>